<organism evidence="2">
    <name type="scientific">Brachypodium distachyon</name>
    <name type="common">Purple false brome</name>
    <name type="synonym">Trachynia distachya</name>
    <dbReference type="NCBI Taxonomy" id="15368"/>
    <lineage>
        <taxon>Eukaryota</taxon>
        <taxon>Viridiplantae</taxon>
        <taxon>Streptophyta</taxon>
        <taxon>Embryophyta</taxon>
        <taxon>Tracheophyta</taxon>
        <taxon>Spermatophyta</taxon>
        <taxon>Magnoliopsida</taxon>
        <taxon>Liliopsida</taxon>
        <taxon>Poales</taxon>
        <taxon>Poaceae</taxon>
        <taxon>BOP clade</taxon>
        <taxon>Pooideae</taxon>
        <taxon>Stipodae</taxon>
        <taxon>Brachypodieae</taxon>
        <taxon>Brachypodium</taxon>
    </lineage>
</organism>
<sequence>MGVLCPCPSWTRAMAAWPPLQLVPGRLRYSPPVAAIPAPAPAPARAAPQPSPSSSSRTSRTPWPPPPRIPKSEPFFSGFSTLIRDPHGKESIPTRIKPSRTLSRPNFKRNGSRSNLTRRQPYPERPASYKSL</sequence>
<dbReference type="Proteomes" id="UP000008810">
    <property type="component" value="Chromosome 2"/>
</dbReference>
<reference evidence="3" key="3">
    <citation type="submission" date="2018-08" db="UniProtKB">
        <authorList>
            <consortium name="EnsemblPlants"/>
        </authorList>
    </citation>
    <scope>IDENTIFICATION</scope>
    <source>
        <strain evidence="3">cv. Bd21</strain>
    </source>
</reference>
<evidence type="ECO:0000313" key="2">
    <source>
        <dbReference type="EMBL" id="KQK05912.1"/>
    </source>
</evidence>
<name>A0A0Q3G3M8_BRADI</name>
<keyword evidence="4" id="KW-1185">Reference proteome</keyword>
<feature type="compositionally biased region" description="Low complexity" evidence="1">
    <location>
        <begin position="31"/>
        <end position="61"/>
    </location>
</feature>
<evidence type="ECO:0000313" key="3">
    <source>
        <dbReference type="EnsemblPlants" id="KQK05912"/>
    </source>
</evidence>
<dbReference type="Gramene" id="KQK05912">
    <property type="protein sequence ID" value="KQK05912"/>
    <property type="gene ID" value="BRADI_2g23331v3"/>
</dbReference>
<evidence type="ECO:0000256" key="1">
    <source>
        <dbReference type="SAM" id="MobiDB-lite"/>
    </source>
</evidence>
<dbReference type="OrthoDB" id="2143914at2759"/>
<evidence type="ECO:0000313" key="4">
    <source>
        <dbReference type="Proteomes" id="UP000008810"/>
    </source>
</evidence>
<dbReference type="InParanoid" id="A0A0Q3G3M8"/>
<dbReference type="EnsemblPlants" id="KQK05912">
    <property type="protein sequence ID" value="KQK05912"/>
    <property type="gene ID" value="BRADI_2g23331v3"/>
</dbReference>
<feature type="region of interest" description="Disordered" evidence="1">
    <location>
        <begin position="31"/>
        <end position="132"/>
    </location>
</feature>
<reference evidence="2" key="2">
    <citation type="submission" date="2017-06" db="EMBL/GenBank/DDBJ databases">
        <title>WGS assembly of Brachypodium distachyon.</title>
        <authorList>
            <consortium name="The International Brachypodium Initiative"/>
            <person name="Lucas S."/>
            <person name="Harmon-Smith M."/>
            <person name="Lail K."/>
            <person name="Tice H."/>
            <person name="Grimwood J."/>
            <person name="Bruce D."/>
            <person name="Barry K."/>
            <person name="Shu S."/>
            <person name="Lindquist E."/>
            <person name="Wang M."/>
            <person name="Pitluck S."/>
            <person name="Vogel J.P."/>
            <person name="Garvin D.F."/>
            <person name="Mockler T.C."/>
            <person name="Schmutz J."/>
            <person name="Rokhsar D."/>
            <person name="Bevan M.W."/>
        </authorList>
    </citation>
    <scope>NUCLEOTIDE SEQUENCE</scope>
    <source>
        <strain evidence="2">Bd21</strain>
    </source>
</reference>
<dbReference type="EMBL" id="CM000881">
    <property type="protein sequence ID" value="KQK05912.1"/>
    <property type="molecule type" value="Genomic_DNA"/>
</dbReference>
<dbReference type="AlphaFoldDB" id="A0A0Q3G3M8"/>
<protein>
    <submittedName>
        <fullName evidence="2 3">Uncharacterized protein</fullName>
    </submittedName>
</protein>
<reference evidence="2 3" key="1">
    <citation type="journal article" date="2010" name="Nature">
        <title>Genome sequencing and analysis of the model grass Brachypodium distachyon.</title>
        <authorList>
            <consortium name="International Brachypodium Initiative"/>
        </authorList>
    </citation>
    <scope>NUCLEOTIDE SEQUENCE [LARGE SCALE GENOMIC DNA]</scope>
    <source>
        <strain evidence="2 3">Bd21</strain>
    </source>
</reference>
<accession>A0A0Q3G3M8</accession>
<gene>
    <name evidence="2" type="ORF">BRADI_2g23331v3</name>
</gene>
<proteinExistence type="predicted"/>